<gene>
    <name evidence="2" type="ORF">GGQ74_002519</name>
</gene>
<comment type="caution">
    <text evidence="2">The sequence shown here is derived from an EMBL/GenBank/DDBJ whole genome shotgun (WGS) entry which is preliminary data.</text>
</comment>
<organism evidence="2 3">
    <name type="scientific">Desulfobaculum xiamenense</name>
    <dbReference type="NCBI Taxonomy" id="995050"/>
    <lineage>
        <taxon>Bacteria</taxon>
        <taxon>Pseudomonadati</taxon>
        <taxon>Thermodesulfobacteriota</taxon>
        <taxon>Desulfovibrionia</taxon>
        <taxon>Desulfovibrionales</taxon>
        <taxon>Desulfovibrionaceae</taxon>
        <taxon>Desulfobaculum</taxon>
    </lineage>
</organism>
<proteinExistence type="predicted"/>
<dbReference type="Proteomes" id="UP000580856">
    <property type="component" value="Unassembled WGS sequence"/>
</dbReference>
<evidence type="ECO:0000313" key="3">
    <source>
        <dbReference type="Proteomes" id="UP000580856"/>
    </source>
</evidence>
<accession>A0A846QIZ6</accession>
<evidence type="ECO:0000259" key="1">
    <source>
        <dbReference type="Pfam" id="PF01937"/>
    </source>
</evidence>
<sequence length="582" mass="67504">MSDMTEITTASLFFGHSARRDAWLLHFLTENNLEYTIDPDKNASTEQLRFMVRLDEGQVFLPCSNKLIPHLLNSRLNGELNRRYNEKWCALVQLVRSYVPDRYLRKRILHLCRHKYRQVQASPIIIPSRMMKRFLTIFMTQSAISDPYRGRKARYNRQAMEAVQSPELDRLLNICPEDRIACHRLSDLRFDLDMLELERLLILSTISDIWTDVYYQAAFDKLSTADLASQNAKRCLEDVFGTSRGVPMKILYLPDTCGGIIFDLLIIKALLRQGHRVVLALKEGFHFESASFWDWEHDPALAKALNGAHFVPENNLTKNQLLATQRSHPLVVISDGTREDLNLYRTSVTFARAWKEADLIMATGDQHYRRLINTSHEFTRDVLCWWRDESGAFNIRLKKRPSSIIKFSENDLQDKAGQIIAEMRQARRDGKTVMFYSAIIGSLPGQVTTAIKVVDTFVRHLRERIENTYIINPAEHFEEGMDADDLMYMWEKVQRSGLLNVWRFQTVSDIERSFELMGMRVPPIWAGKDSTFSTGCTKEMRIALDMQRTNPEMQIIGPSPEKFFRRSEYGVGKFSDAVLEHI</sequence>
<reference evidence="2 3" key="1">
    <citation type="submission" date="2020-03" db="EMBL/GenBank/DDBJ databases">
        <title>Genomic Encyclopedia of Type Strains, Phase IV (KMG-IV): sequencing the most valuable type-strain genomes for metagenomic binning, comparative biology and taxonomic classification.</title>
        <authorList>
            <person name="Goeker M."/>
        </authorList>
    </citation>
    <scope>NUCLEOTIDE SEQUENCE [LARGE SCALE GENOMIC DNA]</scope>
    <source>
        <strain evidence="2 3">DSM 24233</strain>
    </source>
</reference>
<dbReference type="Gene3D" id="3.40.50.10880">
    <property type="entry name" value="Uncharacterised protein PF01937, DUF89, domain 3"/>
    <property type="match status" value="1"/>
</dbReference>
<dbReference type="SUPFAM" id="SSF111321">
    <property type="entry name" value="AF1104-like"/>
    <property type="match status" value="1"/>
</dbReference>
<dbReference type="AlphaFoldDB" id="A0A846QIZ6"/>
<dbReference type="InterPro" id="IPR002791">
    <property type="entry name" value="ARMT1-like_metal-bd"/>
</dbReference>
<feature type="domain" description="Damage-control phosphatase ARMT1-like metal-binding" evidence="1">
    <location>
        <begin position="105"/>
        <end position="377"/>
    </location>
</feature>
<dbReference type="RefSeq" id="WP_167941883.1">
    <property type="nucleotide sequence ID" value="NZ_JAATJA010000002.1"/>
</dbReference>
<dbReference type="InterPro" id="IPR036075">
    <property type="entry name" value="ARMT-1-like_metal-bd_sf"/>
</dbReference>
<dbReference type="EMBL" id="JAATJA010000002">
    <property type="protein sequence ID" value="NJB68846.1"/>
    <property type="molecule type" value="Genomic_DNA"/>
</dbReference>
<evidence type="ECO:0000313" key="2">
    <source>
        <dbReference type="EMBL" id="NJB68846.1"/>
    </source>
</evidence>
<protein>
    <submittedName>
        <fullName evidence="2">Uncharacterized protein with ATP-grasp and redox domains</fullName>
    </submittedName>
</protein>
<keyword evidence="3" id="KW-1185">Reference proteome</keyword>
<name>A0A846QIZ6_9BACT</name>
<dbReference type="Pfam" id="PF01937">
    <property type="entry name" value="ARMT1-like_dom"/>
    <property type="match status" value="1"/>
</dbReference>